<dbReference type="PANTHER" id="PTHR32332">
    <property type="entry name" value="2-NITROPROPANE DIOXYGENASE"/>
    <property type="match status" value="1"/>
</dbReference>
<dbReference type="Proteomes" id="UP001515943">
    <property type="component" value="Unassembled WGS sequence"/>
</dbReference>
<gene>
    <name evidence="1" type="ORF">FXN61_39640</name>
</gene>
<feature type="non-terminal residue" evidence="1">
    <location>
        <position position="290"/>
    </location>
</feature>
<dbReference type="SUPFAM" id="SSF51412">
    <property type="entry name" value="Inosine monophosphate dehydrogenase (IMPDH)"/>
    <property type="match status" value="1"/>
</dbReference>
<dbReference type="InterPro" id="IPR013785">
    <property type="entry name" value="Aldolase_TIM"/>
</dbReference>
<protein>
    <recommendedName>
        <fullName evidence="3">Nitronate monooxygenase</fullName>
    </recommendedName>
</protein>
<dbReference type="EMBL" id="VSRL01000259">
    <property type="protein sequence ID" value="NKE62520.1"/>
    <property type="molecule type" value="Genomic_DNA"/>
</dbReference>
<name>A0ABX1FUC4_9PSEU</name>
<accession>A0ABX1FUC4</accession>
<comment type="caution">
    <text evidence="1">The sequence shown here is derived from an EMBL/GenBank/DDBJ whole genome shotgun (WGS) entry which is preliminary data.</text>
</comment>
<sequence length="290" mass="30040">MNMLSDRERVLCLSPFSAPNPALVVAAERAGALGVLDLGPNAASDLDRVIARHTRAFGVRLHGPLTVALPEAVDTVLIDLVRHVPNRAELGERNVLAVITSVAEAVAAIEFGAAGLIAKGAEAGGRVGGSPAFVLLQQVLALTDLPVWVAGSIGPDTAAAAIAGGARGVVLEGQLTLVAEARKHISGEIVNAVRMMDGADTVVNDGLRVHVRQNTLEIGQEGAFAEFNRVSFGTVGGVVGAIQRGIRDNLAQAADHRSIRAGGPFCDRVPGLRYPIAQGPMTRVSDQPAF</sequence>
<evidence type="ECO:0008006" key="3">
    <source>
        <dbReference type="Google" id="ProtNLM"/>
    </source>
</evidence>
<keyword evidence="2" id="KW-1185">Reference proteome</keyword>
<proteinExistence type="predicted"/>
<evidence type="ECO:0000313" key="2">
    <source>
        <dbReference type="Proteomes" id="UP001515943"/>
    </source>
</evidence>
<dbReference type="Gene3D" id="3.20.20.70">
    <property type="entry name" value="Aldolase class I"/>
    <property type="match status" value="1"/>
</dbReference>
<evidence type="ECO:0000313" key="1">
    <source>
        <dbReference type="EMBL" id="NKE62520.1"/>
    </source>
</evidence>
<organism evidence="1 2">
    <name type="scientific">Lentzea indica</name>
    <dbReference type="NCBI Taxonomy" id="2604800"/>
    <lineage>
        <taxon>Bacteria</taxon>
        <taxon>Bacillati</taxon>
        <taxon>Actinomycetota</taxon>
        <taxon>Actinomycetes</taxon>
        <taxon>Pseudonocardiales</taxon>
        <taxon>Pseudonocardiaceae</taxon>
        <taxon>Lentzea</taxon>
    </lineage>
</organism>
<reference evidence="1 2" key="1">
    <citation type="submission" date="2019-08" db="EMBL/GenBank/DDBJ databases">
        <title>Lentzea from Indian Himalayas.</title>
        <authorList>
            <person name="Mandal S."/>
            <person name="Mallick Gupta A."/>
            <person name="Maiti P.K."/>
            <person name="Sarkar J."/>
            <person name="Mandal S."/>
        </authorList>
    </citation>
    <scope>NUCLEOTIDE SEQUENCE [LARGE SCALE GENOMIC DNA]</scope>
    <source>
        <strain evidence="1 2">PSKA42</strain>
    </source>
</reference>